<dbReference type="AlphaFoldDB" id="A0A0C3RXN4"/>
<sequence length="59" mass="7160">MFTRKWSWCPLFFLVSMSSWTCHIMIWNRCQFMLSPFKDQPDQRVRGNKYCAVGPTLWP</sequence>
<evidence type="ECO:0000313" key="2">
    <source>
        <dbReference type="Proteomes" id="UP000053257"/>
    </source>
</evidence>
<keyword evidence="2" id="KW-1185">Reference proteome</keyword>
<gene>
    <name evidence="1" type="ORF">PHLGIDRAFT_448657</name>
</gene>
<reference evidence="1 2" key="1">
    <citation type="journal article" date="2014" name="PLoS Genet.">
        <title>Analysis of the Phlebiopsis gigantea genome, transcriptome and secretome provides insight into its pioneer colonization strategies of wood.</title>
        <authorList>
            <person name="Hori C."/>
            <person name="Ishida T."/>
            <person name="Igarashi K."/>
            <person name="Samejima M."/>
            <person name="Suzuki H."/>
            <person name="Master E."/>
            <person name="Ferreira P."/>
            <person name="Ruiz-Duenas F.J."/>
            <person name="Held B."/>
            <person name="Canessa P."/>
            <person name="Larrondo L.F."/>
            <person name="Schmoll M."/>
            <person name="Druzhinina I.S."/>
            <person name="Kubicek C.P."/>
            <person name="Gaskell J.A."/>
            <person name="Kersten P."/>
            <person name="St John F."/>
            <person name="Glasner J."/>
            <person name="Sabat G."/>
            <person name="Splinter BonDurant S."/>
            <person name="Syed K."/>
            <person name="Yadav J."/>
            <person name="Mgbeahuruike A.C."/>
            <person name="Kovalchuk A."/>
            <person name="Asiegbu F.O."/>
            <person name="Lackner G."/>
            <person name="Hoffmeister D."/>
            <person name="Rencoret J."/>
            <person name="Gutierrez A."/>
            <person name="Sun H."/>
            <person name="Lindquist E."/>
            <person name="Barry K."/>
            <person name="Riley R."/>
            <person name="Grigoriev I.V."/>
            <person name="Henrissat B."/>
            <person name="Kues U."/>
            <person name="Berka R.M."/>
            <person name="Martinez A.T."/>
            <person name="Covert S.F."/>
            <person name="Blanchette R.A."/>
            <person name="Cullen D."/>
        </authorList>
    </citation>
    <scope>NUCLEOTIDE SEQUENCE [LARGE SCALE GENOMIC DNA]</scope>
    <source>
        <strain evidence="1 2">11061_1 CR5-6</strain>
    </source>
</reference>
<name>A0A0C3RXN4_PHLG1</name>
<dbReference type="EMBL" id="KN840512">
    <property type="protein sequence ID" value="KIP06701.1"/>
    <property type="molecule type" value="Genomic_DNA"/>
</dbReference>
<evidence type="ECO:0000313" key="1">
    <source>
        <dbReference type="EMBL" id="KIP06701.1"/>
    </source>
</evidence>
<protein>
    <submittedName>
        <fullName evidence="1">Uncharacterized protein</fullName>
    </submittedName>
</protein>
<dbReference type="HOGENOM" id="CLU_2961603_0_0_1"/>
<proteinExistence type="predicted"/>
<accession>A0A0C3RXN4</accession>
<dbReference type="Proteomes" id="UP000053257">
    <property type="component" value="Unassembled WGS sequence"/>
</dbReference>
<organism evidence="1 2">
    <name type="scientific">Phlebiopsis gigantea (strain 11061_1 CR5-6)</name>
    <name type="common">White-rot fungus</name>
    <name type="synonym">Peniophora gigantea</name>
    <dbReference type="NCBI Taxonomy" id="745531"/>
    <lineage>
        <taxon>Eukaryota</taxon>
        <taxon>Fungi</taxon>
        <taxon>Dikarya</taxon>
        <taxon>Basidiomycota</taxon>
        <taxon>Agaricomycotina</taxon>
        <taxon>Agaricomycetes</taxon>
        <taxon>Polyporales</taxon>
        <taxon>Phanerochaetaceae</taxon>
        <taxon>Phlebiopsis</taxon>
    </lineage>
</organism>